<sequence>MIFITSSFSSFGFCFPITYSSNMDLNSHASMDIDSWITERPQSDFAMSYSSGGQPPSIGDVRQIDVSRSSGSNQMYSDGQPPSVNDVGRRDPSLSGSNEMNSDGQPPSVNDVGRPEPSQSEASCNQYEGPDSHEVQQVWSLNPLPFGRLPSALSQPPTTPFDDHTANTLESPISAYMRYLQNSIIDPTQGHPQSLPPYQQNPQNQQQQQPRLLPVLGAPPYDGNFSRPAHHGQDRPPTALSQLPPMTSGDHTELSNTPESSPISAYMRYLQNSIIDST</sequence>
<keyword evidence="2" id="KW-1185">Reference proteome</keyword>
<dbReference type="Proteomes" id="UP001055811">
    <property type="component" value="Linkage Group LG01"/>
</dbReference>
<comment type="caution">
    <text evidence="1">The sequence shown here is derived from an EMBL/GenBank/DDBJ whole genome shotgun (WGS) entry which is preliminary data.</text>
</comment>
<gene>
    <name evidence="1" type="ORF">L2E82_03729</name>
</gene>
<name>A0ACB9H3Z6_CICIN</name>
<dbReference type="EMBL" id="CM042009">
    <property type="protein sequence ID" value="KAI3790584.1"/>
    <property type="molecule type" value="Genomic_DNA"/>
</dbReference>
<reference evidence="1 2" key="2">
    <citation type="journal article" date="2022" name="Mol. Ecol. Resour.">
        <title>The genomes of chicory, endive, great burdock and yacon provide insights into Asteraceae paleo-polyploidization history and plant inulin production.</title>
        <authorList>
            <person name="Fan W."/>
            <person name="Wang S."/>
            <person name="Wang H."/>
            <person name="Wang A."/>
            <person name="Jiang F."/>
            <person name="Liu H."/>
            <person name="Zhao H."/>
            <person name="Xu D."/>
            <person name="Zhang Y."/>
        </authorList>
    </citation>
    <scope>NUCLEOTIDE SEQUENCE [LARGE SCALE GENOMIC DNA]</scope>
    <source>
        <strain evidence="2">cv. Punajuju</strain>
        <tissue evidence="1">Leaves</tissue>
    </source>
</reference>
<reference evidence="2" key="1">
    <citation type="journal article" date="2022" name="Mol. Ecol. Resour.">
        <title>The genomes of chicory, endive, great burdock and yacon provide insights into Asteraceae palaeo-polyploidization history and plant inulin production.</title>
        <authorList>
            <person name="Fan W."/>
            <person name="Wang S."/>
            <person name="Wang H."/>
            <person name="Wang A."/>
            <person name="Jiang F."/>
            <person name="Liu H."/>
            <person name="Zhao H."/>
            <person name="Xu D."/>
            <person name="Zhang Y."/>
        </authorList>
    </citation>
    <scope>NUCLEOTIDE SEQUENCE [LARGE SCALE GENOMIC DNA]</scope>
    <source>
        <strain evidence="2">cv. Punajuju</strain>
    </source>
</reference>
<accession>A0ACB9H3Z6</accession>
<evidence type="ECO:0000313" key="2">
    <source>
        <dbReference type="Proteomes" id="UP001055811"/>
    </source>
</evidence>
<organism evidence="1 2">
    <name type="scientific">Cichorium intybus</name>
    <name type="common">Chicory</name>
    <dbReference type="NCBI Taxonomy" id="13427"/>
    <lineage>
        <taxon>Eukaryota</taxon>
        <taxon>Viridiplantae</taxon>
        <taxon>Streptophyta</taxon>
        <taxon>Embryophyta</taxon>
        <taxon>Tracheophyta</taxon>
        <taxon>Spermatophyta</taxon>
        <taxon>Magnoliopsida</taxon>
        <taxon>eudicotyledons</taxon>
        <taxon>Gunneridae</taxon>
        <taxon>Pentapetalae</taxon>
        <taxon>asterids</taxon>
        <taxon>campanulids</taxon>
        <taxon>Asterales</taxon>
        <taxon>Asteraceae</taxon>
        <taxon>Cichorioideae</taxon>
        <taxon>Cichorieae</taxon>
        <taxon>Cichoriinae</taxon>
        <taxon>Cichorium</taxon>
    </lineage>
</organism>
<proteinExistence type="predicted"/>
<protein>
    <submittedName>
        <fullName evidence="1">Uncharacterized protein</fullName>
    </submittedName>
</protein>
<evidence type="ECO:0000313" key="1">
    <source>
        <dbReference type="EMBL" id="KAI3790584.1"/>
    </source>
</evidence>